<organism evidence="1 2">
    <name type="scientific">Senna tora</name>
    <dbReference type="NCBI Taxonomy" id="362788"/>
    <lineage>
        <taxon>Eukaryota</taxon>
        <taxon>Viridiplantae</taxon>
        <taxon>Streptophyta</taxon>
        <taxon>Embryophyta</taxon>
        <taxon>Tracheophyta</taxon>
        <taxon>Spermatophyta</taxon>
        <taxon>Magnoliopsida</taxon>
        <taxon>eudicotyledons</taxon>
        <taxon>Gunneridae</taxon>
        <taxon>Pentapetalae</taxon>
        <taxon>rosids</taxon>
        <taxon>fabids</taxon>
        <taxon>Fabales</taxon>
        <taxon>Fabaceae</taxon>
        <taxon>Caesalpinioideae</taxon>
        <taxon>Cassia clade</taxon>
        <taxon>Senna</taxon>
    </lineage>
</organism>
<protein>
    <submittedName>
        <fullName evidence="1">Uncharacterized protein</fullName>
    </submittedName>
</protein>
<comment type="caution">
    <text evidence="1">The sequence shown here is derived from an EMBL/GenBank/DDBJ whole genome shotgun (WGS) entry which is preliminary data.</text>
</comment>
<accession>A0A834T162</accession>
<gene>
    <name evidence="1" type="ORF">G2W53_032853</name>
</gene>
<dbReference type="Proteomes" id="UP000634136">
    <property type="component" value="Unassembled WGS sequence"/>
</dbReference>
<keyword evidence="2" id="KW-1185">Reference proteome</keyword>
<sequence>MAWCPCPNRHGHQCSNVFRPPGVSATLQA</sequence>
<reference evidence="1" key="1">
    <citation type="submission" date="2020-09" db="EMBL/GenBank/DDBJ databases">
        <title>Genome-Enabled Discovery of Anthraquinone Biosynthesis in Senna tora.</title>
        <authorList>
            <person name="Kang S.-H."/>
            <person name="Pandey R.P."/>
            <person name="Lee C.-M."/>
            <person name="Sim J.-S."/>
            <person name="Jeong J.-T."/>
            <person name="Choi B.-S."/>
            <person name="Jung M."/>
            <person name="Ginzburg D."/>
            <person name="Zhao K."/>
            <person name="Won S.Y."/>
            <person name="Oh T.-J."/>
            <person name="Yu Y."/>
            <person name="Kim N.-H."/>
            <person name="Lee O.R."/>
            <person name="Lee T.-H."/>
            <person name="Bashyal P."/>
            <person name="Kim T.-S."/>
            <person name="Lee W.-H."/>
            <person name="Kawkins C."/>
            <person name="Kim C.-K."/>
            <person name="Kim J.S."/>
            <person name="Ahn B.O."/>
            <person name="Rhee S.Y."/>
            <person name="Sohng J.K."/>
        </authorList>
    </citation>
    <scope>NUCLEOTIDE SEQUENCE</scope>
    <source>
        <tissue evidence="1">Leaf</tissue>
    </source>
</reference>
<proteinExistence type="predicted"/>
<evidence type="ECO:0000313" key="1">
    <source>
        <dbReference type="EMBL" id="KAF7811877.1"/>
    </source>
</evidence>
<dbReference type="EMBL" id="JAAIUW010000010">
    <property type="protein sequence ID" value="KAF7811877.1"/>
    <property type="molecule type" value="Genomic_DNA"/>
</dbReference>
<name>A0A834T162_9FABA</name>
<dbReference type="AlphaFoldDB" id="A0A834T162"/>
<evidence type="ECO:0000313" key="2">
    <source>
        <dbReference type="Proteomes" id="UP000634136"/>
    </source>
</evidence>